<dbReference type="GO" id="GO:0005634">
    <property type="term" value="C:nucleus"/>
    <property type="evidence" value="ECO:0007669"/>
    <property type="project" value="TreeGrafter"/>
</dbReference>
<accession>A0A1B7N2Y5</accession>
<evidence type="ECO:0000256" key="3">
    <source>
        <dbReference type="ARBA" id="ARBA00012718"/>
    </source>
</evidence>
<sequence length="228" mass="26092">MFPKAHDSAYTPCYCEENIYLLVHRFLEQSETRDIWDISVVFISNVTKTVALWSQLKASAPSAAVIWDYHVVLVLRSLSGSQHRLPNTSPSIEEETWIYDFDSILEMPSCWEEYVKKTFPPDSDIPPQYRSRFRVVSGEQYLRHFSSDRSHMVGNKIKFSRSLSSTGEYISPPPPYPIICGPLAASKGFTNNLMSHFVSMELTSEGYGTVMDREAFVSWCSSTYIRDT</sequence>
<evidence type="ECO:0000313" key="10">
    <source>
        <dbReference type="EMBL" id="OAX39195.1"/>
    </source>
</evidence>
<dbReference type="EC" id="3.5.1.122" evidence="3 8"/>
<organism evidence="10 11">
    <name type="scientific">Rhizopogon vinicolor AM-OR11-026</name>
    <dbReference type="NCBI Taxonomy" id="1314800"/>
    <lineage>
        <taxon>Eukaryota</taxon>
        <taxon>Fungi</taxon>
        <taxon>Dikarya</taxon>
        <taxon>Basidiomycota</taxon>
        <taxon>Agaricomycotina</taxon>
        <taxon>Agaricomycetes</taxon>
        <taxon>Agaricomycetidae</taxon>
        <taxon>Boletales</taxon>
        <taxon>Suillineae</taxon>
        <taxon>Rhizopogonaceae</taxon>
        <taxon>Rhizopogon</taxon>
    </lineage>
</organism>
<evidence type="ECO:0000259" key="9">
    <source>
        <dbReference type="Pfam" id="PF09764"/>
    </source>
</evidence>
<evidence type="ECO:0000313" key="11">
    <source>
        <dbReference type="Proteomes" id="UP000092154"/>
    </source>
</evidence>
<comment type="function">
    <text evidence="8">Mediates the side-chain deamidation of N-terminal glutamine residues to glutamate, an important step in N-end rule pathway of protein degradation. Conversion of the resulting N-terminal glutamine to glutamate renders the protein susceptible to arginylation, polyubiquitination and degradation as specified by the N-end rule. Does not act on substrates with internal or C-terminal glutamine and does not act on non-glutamine residues in any position.</text>
</comment>
<evidence type="ECO:0000256" key="4">
    <source>
        <dbReference type="ARBA" id="ARBA00021247"/>
    </source>
</evidence>
<dbReference type="AlphaFoldDB" id="A0A1B7N2Y5"/>
<dbReference type="InParanoid" id="A0A1B7N2Y5"/>
<evidence type="ECO:0000256" key="6">
    <source>
        <dbReference type="ARBA" id="ARBA00029677"/>
    </source>
</evidence>
<name>A0A1B7N2Y5_9AGAM</name>
<proteinExistence type="inferred from homology"/>
<comment type="catalytic activity">
    <reaction evidence="7 8">
        <text>N-terminal L-glutaminyl-[protein] + H2O = N-terminal L-glutamyl-[protein] + NH4(+)</text>
        <dbReference type="Rhea" id="RHEA:50680"/>
        <dbReference type="Rhea" id="RHEA-COMP:12668"/>
        <dbReference type="Rhea" id="RHEA-COMP:12777"/>
        <dbReference type="ChEBI" id="CHEBI:15377"/>
        <dbReference type="ChEBI" id="CHEBI:28938"/>
        <dbReference type="ChEBI" id="CHEBI:64721"/>
        <dbReference type="ChEBI" id="CHEBI:64722"/>
        <dbReference type="EC" id="3.5.1.122"/>
    </reaction>
</comment>
<reference evidence="10 11" key="1">
    <citation type="submission" date="2016-06" db="EMBL/GenBank/DDBJ databases">
        <title>Comparative genomics of the ectomycorrhizal sister species Rhizopogon vinicolor and Rhizopogon vesiculosus (Basidiomycota: Boletales) reveals a divergence of the mating type B locus.</title>
        <authorList>
            <consortium name="DOE Joint Genome Institute"/>
            <person name="Mujic A.B."/>
            <person name="Kuo A."/>
            <person name="Tritt A."/>
            <person name="Lipzen A."/>
            <person name="Chen C."/>
            <person name="Johnson J."/>
            <person name="Sharma A."/>
            <person name="Barry K."/>
            <person name="Grigoriev I.V."/>
            <person name="Spatafora J.W."/>
        </authorList>
    </citation>
    <scope>NUCLEOTIDE SEQUENCE [LARGE SCALE GENOMIC DNA]</scope>
    <source>
        <strain evidence="10 11">AM-OR11-026</strain>
    </source>
</reference>
<dbReference type="GO" id="GO:0005829">
    <property type="term" value="C:cytosol"/>
    <property type="evidence" value="ECO:0007669"/>
    <property type="project" value="TreeGrafter"/>
</dbReference>
<dbReference type="GO" id="GO:0070773">
    <property type="term" value="F:protein-N-terminal glutamine amidohydrolase activity"/>
    <property type="evidence" value="ECO:0007669"/>
    <property type="project" value="UniProtKB-UniRule"/>
</dbReference>
<dbReference type="Gene3D" id="3.10.620.10">
    <property type="entry name" value="Protein N-terminal glutamine amidohydrolase, alpha beta roll"/>
    <property type="match status" value="1"/>
</dbReference>
<dbReference type="OrthoDB" id="191192at2759"/>
<dbReference type="Proteomes" id="UP000092154">
    <property type="component" value="Unassembled WGS sequence"/>
</dbReference>
<comment type="subunit">
    <text evidence="2 8">Monomer.</text>
</comment>
<dbReference type="InterPro" id="IPR037132">
    <property type="entry name" value="N_Gln_amidohydro_ab_roll_sf"/>
</dbReference>
<keyword evidence="5 8" id="KW-0378">Hydrolase</keyword>
<comment type="similarity">
    <text evidence="1 8">Belongs to the NTAQ1 family.</text>
</comment>
<evidence type="ECO:0000256" key="5">
    <source>
        <dbReference type="ARBA" id="ARBA00022801"/>
    </source>
</evidence>
<dbReference type="InterPro" id="IPR023128">
    <property type="entry name" value="Prot_N_Gln_amidohydro_ab_roll"/>
</dbReference>
<dbReference type="InterPro" id="IPR039733">
    <property type="entry name" value="NTAQ1"/>
</dbReference>
<dbReference type="PANTHER" id="PTHR13035:SF0">
    <property type="entry name" value="PROTEIN N-TERMINAL GLUTAMINE AMIDOHYDROLASE"/>
    <property type="match status" value="1"/>
</dbReference>
<evidence type="ECO:0000256" key="7">
    <source>
        <dbReference type="ARBA" id="ARBA00048768"/>
    </source>
</evidence>
<keyword evidence="11" id="KW-1185">Reference proteome</keyword>
<dbReference type="Pfam" id="PF09764">
    <property type="entry name" value="Nt_Gln_amidase"/>
    <property type="match status" value="1"/>
</dbReference>
<evidence type="ECO:0000256" key="8">
    <source>
        <dbReference type="RuleBase" id="RU367082"/>
    </source>
</evidence>
<dbReference type="GO" id="GO:0008418">
    <property type="term" value="F:protein-N-terminal asparagine amidohydrolase activity"/>
    <property type="evidence" value="ECO:0007669"/>
    <property type="project" value="UniProtKB-UniRule"/>
</dbReference>
<dbReference type="EMBL" id="KV448259">
    <property type="protein sequence ID" value="OAX39195.1"/>
    <property type="molecule type" value="Genomic_DNA"/>
</dbReference>
<protein>
    <recommendedName>
        <fullName evidence="4 8">Protein N-terminal glutamine amidohydrolase</fullName>
        <ecNumber evidence="3 8">3.5.1.122</ecNumber>
    </recommendedName>
    <alternativeName>
        <fullName evidence="6 8">Protein NH2-terminal glutamine deamidase</fullName>
    </alternativeName>
</protein>
<dbReference type="PANTHER" id="PTHR13035">
    <property type="entry name" value="PROTEIN N-TERMINAL GLUTAMINE AMIDOHYDROLASE"/>
    <property type="match status" value="1"/>
</dbReference>
<feature type="domain" description="Protein N-terminal glutamine amidohydrolase alpha beta roll" evidence="9">
    <location>
        <begin position="10"/>
        <end position="218"/>
    </location>
</feature>
<evidence type="ECO:0000256" key="1">
    <source>
        <dbReference type="ARBA" id="ARBA00008985"/>
    </source>
</evidence>
<evidence type="ECO:0000256" key="2">
    <source>
        <dbReference type="ARBA" id="ARBA00011245"/>
    </source>
</evidence>
<gene>
    <name evidence="10" type="ORF">K503DRAFT_690155</name>
</gene>